<dbReference type="GO" id="GO:0086091">
    <property type="term" value="P:regulation of heart rate by cardiac conduction"/>
    <property type="evidence" value="ECO:0007669"/>
    <property type="project" value="TreeGrafter"/>
</dbReference>
<dbReference type="InterPro" id="IPR013783">
    <property type="entry name" value="Ig-like_fold"/>
</dbReference>
<dbReference type="Pfam" id="PF07686">
    <property type="entry name" value="V-set"/>
    <property type="match status" value="1"/>
</dbReference>
<accession>H3A6Y1</accession>
<evidence type="ECO:0000256" key="24">
    <source>
        <dbReference type="ARBA" id="ARBA00047180"/>
    </source>
</evidence>
<dbReference type="AlphaFoldDB" id="H3A6Y1"/>
<evidence type="ECO:0000256" key="18">
    <source>
        <dbReference type="ARBA" id="ARBA00023273"/>
    </source>
</evidence>
<keyword evidence="7" id="KW-1003">Cell membrane</keyword>
<keyword evidence="10" id="KW-0851">Voltage-gated channel</keyword>
<protein>
    <recommendedName>
        <fullName evidence="24">Sodium channel regulatory subunit beta-1</fullName>
    </recommendedName>
    <alternativeName>
        <fullName evidence="22">Sodium channel regulatory subunit beta-3</fullName>
    </alternativeName>
</protein>
<organism evidence="29 30">
    <name type="scientific">Latimeria chalumnae</name>
    <name type="common">Coelacanth</name>
    <dbReference type="NCBI Taxonomy" id="7897"/>
    <lineage>
        <taxon>Eukaryota</taxon>
        <taxon>Metazoa</taxon>
        <taxon>Chordata</taxon>
        <taxon>Craniata</taxon>
        <taxon>Vertebrata</taxon>
        <taxon>Euteleostomi</taxon>
        <taxon>Coelacanthiformes</taxon>
        <taxon>Coelacanthidae</taxon>
        <taxon>Latimeria</taxon>
    </lineage>
</organism>
<dbReference type="GeneID" id="102366849"/>
<comment type="subcellular location">
    <subcellularLocation>
        <location evidence="1">Cell membrane</location>
        <topology evidence="1">Single-pass type I membrane protein</topology>
    </subcellularLocation>
    <subcellularLocation>
        <location evidence="3">Cell projection</location>
        <location evidence="3">Axon</location>
    </subcellularLocation>
    <subcellularLocation>
        <location evidence="2">Perikaryon</location>
    </subcellularLocation>
</comment>
<proteinExistence type="inferred from homology"/>
<keyword evidence="15" id="KW-1015">Disulfide bond</keyword>
<dbReference type="STRING" id="7897.ENSLACP00000005402"/>
<dbReference type="EMBL" id="AFYH01245444">
    <property type="status" value="NOT_ANNOTATED_CDS"/>
    <property type="molecule type" value="Genomic_DNA"/>
</dbReference>
<dbReference type="GO" id="GO:0043204">
    <property type="term" value="C:perikaryon"/>
    <property type="evidence" value="ECO:0007669"/>
    <property type="project" value="UniProtKB-SubCell"/>
</dbReference>
<evidence type="ECO:0000256" key="16">
    <source>
        <dbReference type="ARBA" id="ARBA00023180"/>
    </source>
</evidence>
<dbReference type="GO" id="GO:0086002">
    <property type="term" value="P:cardiac muscle cell action potential involved in contraction"/>
    <property type="evidence" value="ECO:0007669"/>
    <property type="project" value="TreeGrafter"/>
</dbReference>
<keyword evidence="19" id="KW-0407">Ion channel</keyword>
<dbReference type="GO" id="GO:0001518">
    <property type="term" value="C:voltage-gated sodium channel complex"/>
    <property type="evidence" value="ECO:0007669"/>
    <property type="project" value="InterPro"/>
</dbReference>
<evidence type="ECO:0000256" key="13">
    <source>
        <dbReference type="ARBA" id="ARBA00023065"/>
    </source>
</evidence>
<reference evidence="30" key="1">
    <citation type="submission" date="2011-08" db="EMBL/GenBank/DDBJ databases">
        <title>The draft genome of Latimeria chalumnae.</title>
        <authorList>
            <person name="Di Palma F."/>
            <person name="Alfoldi J."/>
            <person name="Johnson J."/>
            <person name="Berlin A."/>
            <person name="Gnerre S."/>
            <person name="Jaffe D."/>
            <person name="MacCallum I."/>
            <person name="Young S."/>
            <person name="Walker B.J."/>
            <person name="Lander E."/>
            <person name="Lindblad-Toh K."/>
        </authorList>
    </citation>
    <scope>NUCLEOTIDE SEQUENCE [LARGE SCALE GENOMIC DNA]</scope>
    <source>
        <strain evidence="30">Wild caught</strain>
    </source>
</reference>
<evidence type="ECO:0000256" key="26">
    <source>
        <dbReference type="SAM" id="Phobius"/>
    </source>
</evidence>
<dbReference type="eggNOG" id="ENOG502R0UM">
    <property type="taxonomic scope" value="Eukaryota"/>
</dbReference>
<evidence type="ECO:0000256" key="7">
    <source>
        <dbReference type="ARBA" id="ARBA00022475"/>
    </source>
</evidence>
<dbReference type="GO" id="GO:0030424">
    <property type="term" value="C:axon"/>
    <property type="evidence" value="ECO:0007669"/>
    <property type="project" value="UniProtKB-SubCell"/>
</dbReference>
<feature type="domain" description="Ig-like" evidence="28">
    <location>
        <begin position="10"/>
        <end position="140"/>
    </location>
</feature>
<gene>
    <name evidence="29" type="primary">SCN1B</name>
</gene>
<dbReference type="KEGG" id="lcm:102366849"/>
<dbReference type="SUPFAM" id="SSF48726">
    <property type="entry name" value="Immunoglobulin"/>
    <property type="match status" value="1"/>
</dbReference>
<dbReference type="InParanoid" id="H3A6Y1"/>
<evidence type="ECO:0000256" key="14">
    <source>
        <dbReference type="ARBA" id="ARBA00023136"/>
    </source>
</evidence>
<dbReference type="GeneTree" id="ENSGT00390000018560"/>
<keyword evidence="17" id="KW-0739">Sodium transport</keyword>
<dbReference type="Proteomes" id="UP000008672">
    <property type="component" value="Unassembled WGS sequence"/>
</dbReference>
<evidence type="ECO:0000259" key="28">
    <source>
        <dbReference type="PROSITE" id="PS50835"/>
    </source>
</evidence>
<dbReference type="HOGENOM" id="CLU_096296_1_0_1"/>
<evidence type="ECO:0000256" key="5">
    <source>
        <dbReference type="ARBA" id="ARBA00022448"/>
    </source>
</evidence>
<comment type="subunit">
    <text evidence="25">A voltage-gated sodium (Nav) channel consists of an ion-conducting pore-forming alpha subunit functional on its own that is regulated by one or more beta subunits. Forms homodimers and homotrimers. SCN3B is non-covalently associated with alpha subunits and induces the formation of alpha subunit oligomers, including trimers. Interacts with SCN5A/Nav1.5; regulatory subunit of SCN5A/Nav1.5. Interacts with SCN7A/Nav2.1; probable regulatory subunit of SCN7A/Nav2.1. Interacts with SCN10A; regulatory subunit of SCN10A/Nav1.8. Interacts with NFASC; probably involved in targeting the sodium channels to the nodes of Ranvier.</text>
</comment>
<dbReference type="GO" id="GO:0044325">
    <property type="term" value="F:transmembrane transporter binding"/>
    <property type="evidence" value="ECO:0007669"/>
    <property type="project" value="TreeGrafter"/>
</dbReference>
<comment type="similarity">
    <text evidence="4">Belongs to the sodium channel auxiliary subunit SCN3B (TC 8.A.17) family.</text>
</comment>
<evidence type="ECO:0000256" key="19">
    <source>
        <dbReference type="ARBA" id="ARBA00023303"/>
    </source>
</evidence>
<reference evidence="29" key="2">
    <citation type="submission" date="2025-08" db="UniProtKB">
        <authorList>
            <consortium name="Ensembl"/>
        </authorList>
    </citation>
    <scope>IDENTIFICATION</scope>
</reference>
<evidence type="ECO:0000256" key="27">
    <source>
        <dbReference type="SAM" id="SignalP"/>
    </source>
</evidence>
<reference evidence="29" key="3">
    <citation type="submission" date="2025-09" db="UniProtKB">
        <authorList>
            <consortium name="Ensembl"/>
        </authorList>
    </citation>
    <scope>IDENTIFICATION</scope>
</reference>
<dbReference type="EMBL" id="AFYH01245443">
    <property type="status" value="NOT_ANNOTATED_CDS"/>
    <property type="molecule type" value="Genomic_DNA"/>
</dbReference>
<dbReference type="EMBL" id="AFYH01245440">
    <property type="status" value="NOT_ANNOTATED_CDS"/>
    <property type="molecule type" value="Genomic_DNA"/>
</dbReference>
<evidence type="ECO:0000256" key="20">
    <source>
        <dbReference type="ARBA" id="ARBA00023319"/>
    </source>
</evidence>
<dbReference type="InterPro" id="IPR013106">
    <property type="entry name" value="Ig_V-set"/>
</dbReference>
<evidence type="ECO:0000256" key="1">
    <source>
        <dbReference type="ARBA" id="ARBA00004251"/>
    </source>
</evidence>
<keyword evidence="8 26" id="KW-0812">Transmembrane</keyword>
<evidence type="ECO:0000256" key="21">
    <source>
        <dbReference type="ARBA" id="ARBA00024210"/>
    </source>
</evidence>
<keyword evidence="20" id="KW-0393">Immunoglobulin domain</keyword>
<evidence type="ECO:0000256" key="12">
    <source>
        <dbReference type="ARBA" id="ARBA00023053"/>
    </source>
</evidence>
<dbReference type="PROSITE" id="PS51257">
    <property type="entry name" value="PROKAR_LIPOPROTEIN"/>
    <property type="match status" value="1"/>
</dbReference>
<sequence length="221" mass="24688">MAPQRGLLLPALLCLFWASSCQCACVEVDSLTEAVNGESFKMLCISCKARGETKAITVADWTFKAIGGSEFVPIFSYRDKTADILSEQFDNRLFWNGSKNTEDLQDLSLFIANVTFNDTGTYRCTVDRTLNYANYEHKINKTIEIHLNVVPKGNRDLASIISEIMMYVLIVVLTIWLAVEMVYCYRKVSAAGEDAVQENASDYLAITSESKENCTGVQVNE</sequence>
<feature type="signal peptide" evidence="27">
    <location>
        <begin position="1"/>
        <end position="23"/>
    </location>
</feature>
<keyword evidence="11 26" id="KW-1133">Transmembrane helix</keyword>
<evidence type="ECO:0000313" key="29">
    <source>
        <dbReference type="Ensembl" id="ENSLACP00000005402.1"/>
    </source>
</evidence>
<comment type="function">
    <text evidence="23">Regulatory subunit of multiple voltage-gated sodium (Nav) channels directly mediating the depolarization of excitable membranes. Navs, also called VGSCs (voltage-gated sodium channels) or VDSCs (voltage-dependent sodium channels), operate by switching between closed and open conformations depending on the voltage difference across the membrane. In the open conformation they allow Na(+) ions to selectively pass through the pore, along their electrochemical gradient. The influx of Na+ ions provokes membrane depolarization, initiating the propagation of electrical signals throughout cells and tissues. The accessory beta subunits participate in localization and functional modulation of the Nav channels. Modulates the activity of SCN1A/Nav1.1, SCN2A/Nav1.2, SCN3A/Nav1.3, SCN4A/Nav1.4, SCN5A/Nav1.5, SCN8A/Nav1.6, SCN9A/Nav1.7 and SCN10A/Nav1.8.</text>
</comment>
<dbReference type="PROSITE" id="PS50835">
    <property type="entry name" value="IG_LIKE"/>
    <property type="match status" value="1"/>
</dbReference>
<dbReference type="Gene3D" id="2.60.40.10">
    <property type="entry name" value="Immunoglobulins"/>
    <property type="match status" value="1"/>
</dbReference>
<keyword evidence="14 26" id="KW-0472">Membrane</keyword>
<dbReference type="EMBL" id="AFYH01245441">
    <property type="status" value="NOT_ANNOTATED_CDS"/>
    <property type="molecule type" value="Genomic_DNA"/>
</dbReference>
<evidence type="ECO:0000256" key="4">
    <source>
        <dbReference type="ARBA" id="ARBA00010404"/>
    </source>
</evidence>
<dbReference type="OrthoDB" id="8868224at2759"/>
<dbReference type="Ensembl" id="ENSLACT00000005450.1">
    <property type="protein sequence ID" value="ENSLACP00000005402.1"/>
    <property type="gene ID" value="ENSLACG00000004806.2"/>
</dbReference>
<evidence type="ECO:0000256" key="15">
    <source>
        <dbReference type="ARBA" id="ARBA00023157"/>
    </source>
</evidence>
<evidence type="ECO:0000313" key="30">
    <source>
        <dbReference type="Proteomes" id="UP000008672"/>
    </source>
</evidence>
<dbReference type="InterPro" id="IPR036179">
    <property type="entry name" value="Ig-like_dom_sf"/>
</dbReference>
<evidence type="ECO:0000256" key="3">
    <source>
        <dbReference type="ARBA" id="ARBA00004489"/>
    </source>
</evidence>
<evidence type="ECO:0000256" key="10">
    <source>
        <dbReference type="ARBA" id="ARBA00022882"/>
    </source>
</evidence>
<keyword evidence="12" id="KW-0915">Sodium</keyword>
<dbReference type="EMBL" id="AFYH01245442">
    <property type="status" value="NOT_ANNOTATED_CDS"/>
    <property type="molecule type" value="Genomic_DNA"/>
</dbReference>
<evidence type="ECO:0000256" key="6">
    <source>
        <dbReference type="ARBA" id="ARBA00022461"/>
    </source>
</evidence>
<dbReference type="OMA" id="DNCAGEQ"/>
<dbReference type="FunFam" id="2.60.40.10:FF:000375">
    <property type="entry name" value="Sodium channel beta 1 subunit"/>
    <property type="match status" value="1"/>
</dbReference>
<keyword evidence="30" id="KW-1185">Reference proteome</keyword>
<evidence type="ECO:0000256" key="9">
    <source>
        <dbReference type="ARBA" id="ARBA00022729"/>
    </source>
</evidence>
<keyword evidence="6" id="KW-0894">Sodium channel</keyword>
<evidence type="ECO:0000256" key="2">
    <source>
        <dbReference type="ARBA" id="ARBA00004484"/>
    </source>
</evidence>
<evidence type="ECO:0000256" key="17">
    <source>
        <dbReference type="ARBA" id="ARBA00023201"/>
    </source>
</evidence>
<name>H3A6Y1_LATCH</name>
<dbReference type="GO" id="GO:0019871">
    <property type="term" value="F:sodium channel inhibitor activity"/>
    <property type="evidence" value="ECO:0007669"/>
    <property type="project" value="TreeGrafter"/>
</dbReference>
<keyword evidence="9 27" id="KW-0732">Signal</keyword>
<evidence type="ECO:0000256" key="22">
    <source>
        <dbReference type="ARBA" id="ARBA00044530"/>
    </source>
</evidence>
<evidence type="ECO:0000256" key="8">
    <source>
        <dbReference type="ARBA" id="ARBA00022692"/>
    </source>
</evidence>
<keyword evidence="18" id="KW-0966">Cell projection</keyword>
<dbReference type="PANTHER" id="PTHR10546">
    <property type="entry name" value="SODIUM CHANNEL SUBUNIT BETA-1 AND 3"/>
    <property type="match status" value="1"/>
</dbReference>
<feature type="chain" id="PRO_5003579270" description="Sodium channel regulatory subunit beta-1" evidence="27">
    <location>
        <begin position="24"/>
        <end position="221"/>
    </location>
</feature>
<keyword evidence="5" id="KW-0813">Transport</keyword>
<feature type="transmembrane region" description="Helical" evidence="26">
    <location>
        <begin position="164"/>
        <end position="185"/>
    </location>
</feature>
<dbReference type="GO" id="GO:0005272">
    <property type="term" value="F:sodium channel activity"/>
    <property type="evidence" value="ECO:0007669"/>
    <property type="project" value="UniProtKB-KW"/>
</dbReference>
<evidence type="ECO:0000256" key="25">
    <source>
        <dbReference type="ARBA" id="ARBA00049669"/>
    </source>
</evidence>
<evidence type="ECO:0000256" key="11">
    <source>
        <dbReference type="ARBA" id="ARBA00022989"/>
    </source>
</evidence>
<dbReference type="PANTHER" id="PTHR10546:SF2">
    <property type="entry name" value="SODIUM CHANNEL SUBUNIT BETA-1"/>
    <property type="match status" value="1"/>
</dbReference>
<comment type="similarity">
    <text evidence="21">Belongs to the sodium channel auxiliary subunit SCN1B (TC 8.A.17) family.</text>
</comment>
<dbReference type="Bgee" id="ENSLACG00000004806">
    <property type="expression patterns" value="Expressed in muscle tissue and 6 other cell types or tissues"/>
</dbReference>
<dbReference type="InterPro" id="IPR027098">
    <property type="entry name" value="Na_channel_b1/b3"/>
</dbReference>
<keyword evidence="16" id="KW-0325">Glycoprotein</keyword>
<dbReference type="InterPro" id="IPR007110">
    <property type="entry name" value="Ig-like_dom"/>
</dbReference>
<keyword evidence="13" id="KW-0406">Ion transport</keyword>
<dbReference type="FunCoup" id="H3A6Y1">
    <property type="interactions" value="260"/>
</dbReference>
<evidence type="ECO:0000256" key="23">
    <source>
        <dbReference type="ARBA" id="ARBA00045714"/>
    </source>
</evidence>